<dbReference type="PANTHER" id="PTHR43364">
    <property type="entry name" value="NADH-SPECIFIC METHYLGLYOXAL REDUCTASE-RELATED"/>
    <property type="match status" value="1"/>
</dbReference>
<dbReference type="AlphaFoldDB" id="A0AAD7U743"/>
<keyword evidence="5" id="KW-1185">Reference proteome</keyword>
<organism evidence="4 5">
    <name type="scientific">Chrysophaeum taylorii</name>
    <dbReference type="NCBI Taxonomy" id="2483200"/>
    <lineage>
        <taxon>Eukaryota</taxon>
        <taxon>Sar</taxon>
        <taxon>Stramenopiles</taxon>
        <taxon>Ochrophyta</taxon>
        <taxon>Pelagophyceae</taxon>
        <taxon>Pelagomonadales</taxon>
        <taxon>Pelagomonadaceae</taxon>
        <taxon>Chrysophaeum</taxon>
    </lineage>
</organism>
<name>A0AAD7U743_9STRA</name>
<dbReference type="EMBL" id="JAQMWT010000674">
    <property type="protein sequence ID" value="KAJ8598429.1"/>
    <property type="molecule type" value="Genomic_DNA"/>
</dbReference>
<keyword evidence="2" id="KW-0732">Signal</keyword>
<dbReference type="Pfam" id="PF00248">
    <property type="entry name" value="Aldo_ket_red"/>
    <property type="match status" value="1"/>
</dbReference>
<keyword evidence="1" id="KW-0560">Oxidoreductase</keyword>
<dbReference type="PANTHER" id="PTHR43364:SF4">
    <property type="entry name" value="NAD(P)-LINKED OXIDOREDUCTASE SUPERFAMILY PROTEIN"/>
    <property type="match status" value="1"/>
</dbReference>
<accession>A0AAD7U743</accession>
<reference evidence="4" key="1">
    <citation type="submission" date="2023-01" db="EMBL/GenBank/DDBJ databases">
        <title>Metagenome sequencing of chrysophaentin producing Chrysophaeum taylorii.</title>
        <authorList>
            <person name="Davison J."/>
            <person name="Bewley C."/>
        </authorList>
    </citation>
    <scope>NUCLEOTIDE SEQUENCE</scope>
    <source>
        <strain evidence="4">NIES-1699</strain>
    </source>
</reference>
<feature type="chain" id="PRO_5041988546" description="NADP-dependent oxidoreductase domain-containing protein" evidence="2">
    <location>
        <begin position="30"/>
        <end position="393"/>
    </location>
</feature>
<feature type="domain" description="NADP-dependent oxidoreductase" evidence="3">
    <location>
        <begin position="56"/>
        <end position="363"/>
    </location>
</feature>
<dbReference type="InterPro" id="IPR050523">
    <property type="entry name" value="AKR_Detox_Biosynth"/>
</dbReference>
<dbReference type="GO" id="GO:0005829">
    <property type="term" value="C:cytosol"/>
    <property type="evidence" value="ECO:0007669"/>
    <property type="project" value="TreeGrafter"/>
</dbReference>
<gene>
    <name evidence="4" type="ORF">CTAYLR_007660</name>
</gene>
<dbReference type="Proteomes" id="UP001230188">
    <property type="component" value="Unassembled WGS sequence"/>
</dbReference>
<evidence type="ECO:0000256" key="2">
    <source>
        <dbReference type="SAM" id="SignalP"/>
    </source>
</evidence>
<dbReference type="InterPro" id="IPR023210">
    <property type="entry name" value="NADP_OxRdtase_dom"/>
</dbReference>
<comment type="caution">
    <text evidence="4">The sequence shown here is derived from an EMBL/GenBank/DDBJ whole genome shotgun (WGS) entry which is preliminary data.</text>
</comment>
<evidence type="ECO:0000259" key="3">
    <source>
        <dbReference type="Pfam" id="PF00248"/>
    </source>
</evidence>
<dbReference type="InterPro" id="IPR036812">
    <property type="entry name" value="NAD(P)_OxRdtase_dom_sf"/>
</dbReference>
<sequence>MEERPAGASCYRSFVFILWLNNFVGSTRALALSAQQVRRDDHHHHQKDRLPKVSRLVFGTLRLHETERPFALLDEAWRLGIRAFDTARVYGNGESEKLLGEWLRGANDDGCGRSPRSQATVITKGGCGAASSFWRPNLCPDSLRRELETSLERLGKVDVYVLHRDEADRNVGEIVETMNQFVEEGLVGAWGVSNWKATRLEAALRYAADSGLVPPRYSSLQDSLATPSREPWPGTVYMDAAERRFYETHPEIAVLGWECLGKGFLAGRWARGDRPDDHECADIYSDRWRENRLKRAYLTEANFDRRDRATKLAHARGYGPEHVAIAWCLSRDYDSHVITATVNPRHLRSNVRALSLDLTPDEARWLETGDGPPPKIVVDAPAAAAIETVAFAR</sequence>
<dbReference type="GO" id="GO:0016491">
    <property type="term" value="F:oxidoreductase activity"/>
    <property type="evidence" value="ECO:0007669"/>
    <property type="project" value="UniProtKB-KW"/>
</dbReference>
<dbReference type="Gene3D" id="3.20.20.100">
    <property type="entry name" value="NADP-dependent oxidoreductase domain"/>
    <property type="match status" value="1"/>
</dbReference>
<feature type="signal peptide" evidence="2">
    <location>
        <begin position="1"/>
        <end position="29"/>
    </location>
</feature>
<proteinExistence type="predicted"/>
<dbReference type="SUPFAM" id="SSF51430">
    <property type="entry name" value="NAD(P)-linked oxidoreductase"/>
    <property type="match status" value="1"/>
</dbReference>
<evidence type="ECO:0000256" key="1">
    <source>
        <dbReference type="ARBA" id="ARBA00023002"/>
    </source>
</evidence>
<protein>
    <recommendedName>
        <fullName evidence="3">NADP-dependent oxidoreductase domain-containing protein</fullName>
    </recommendedName>
</protein>
<evidence type="ECO:0000313" key="5">
    <source>
        <dbReference type="Proteomes" id="UP001230188"/>
    </source>
</evidence>
<evidence type="ECO:0000313" key="4">
    <source>
        <dbReference type="EMBL" id="KAJ8598429.1"/>
    </source>
</evidence>